<reference evidence="1" key="2">
    <citation type="submission" date="2023-03" db="EMBL/GenBank/DDBJ databases">
        <authorList>
            <person name="Inwood S.N."/>
            <person name="Skelly J.G."/>
            <person name="Guhlin J."/>
            <person name="Harrop T.W.R."/>
            <person name="Goldson S.G."/>
            <person name="Dearden P.K."/>
        </authorList>
    </citation>
    <scope>NUCLEOTIDE SEQUENCE</scope>
    <source>
        <strain evidence="1">Irish</strain>
        <tissue evidence="1">Whole body</tissue>
    </source>
</reference>
<dbReference type="EMBL" id="JAQQBS010001422">
    <property type="protein sequence ID" value="KAK0165531.1"/>
    <property type="molecule type" value="Genomic_DNA"/>
</dbReference>
<proteinExistence type="predicted"/>
<keyword evidence="2" id="KW-1185">Reference proteome</keyword>
<comment type="caution">
    <text evidence="1">The sequence shown here is derived from an EMBL/GenBank/DDBJ whole genome shotgun (WGS) entry which is preliminary data.</text>
</comment>
<dbReference type="AlphaFoldDB" id="A0AA39F9S1"/>
<name>A0AA39F9S1_9HYME</name>
<evidence type="ECO:0000313" key="2">
    <source>
        <dbReference type="Proteomes" id="UP001168990"/>
    </source>
</evidence>
<evidence type="ECO:0000313" key="1">
    <source>
        <dbReference type="EMBL" id="KAK0165531.1"/>
    </source>
</evidence>
<accession>A0AA39F9S1</accession>
<sequence>MSNAESNRQYRTLVPTAPLTQLSPDAGPTIIQHEAVTVYNSVNKKVRDVIDFLHEALLAYTKGGLKLLKKRYHELPLILGGVFWVADYEQDLRFTIQDGRVNLQKLTTISVLPIVYYALMIKIC</sequence>
<protein>
    <submittedName>
        <fullName evidence="1">Uncharacterized protein</fullName>
    </submittedName>
</protein>
<organism evidence="1 2">
    <name type="scientific">Microctonus aethiopoides</name>
    <dbReference type="NCBI Taxonomy" id="144406"/>
    <lineage>
        <taxon>Eukaryota</taxon>
        <taxon>Metazoa</taxon>
        <taxon>Ecdysozoa</taxon>
        <taxon>Arthropoda</taxon>
        <taxon>Hexapoda</taxon>
        <taxon>Insecta</taxon>
        <taxon>Pterygota</taxon>
        <taxon>Neoptera</taxon>
        <taxon>Endopterygota</taxon>
        <taxon>Hymenoptera</taxon>
        <taxon>Apocrita</taxon>
        <taxon>Ichneumonoidea</taxon>
        <taxon>Braconidae</taxon>
        <taxon>Euphorinae</taxon>
        <taxon>Microctonus</taxon>
    </lineage>
</organism>
<dbReference type="Proteomes" id="UP001168990">
    <property type="component" value="Unassembled WGS sequence"/>
</dbReference>
<gene>
    <name evidence="1" type="ORF">PV328_004038</name>
</gene>
<reference evidence="1" key="1">
    <citation type="journal article" date="2023" name="bioRxiv">
        <title>Scaffold-level genome assemblies of two parasitoid biocontrol wasps reveal the parthenogenesis mechanism and an associated novel virus.</title>
        <authorList>
            <person name="Inwood S."/>
            <person name="Skelly J."/>
            <person name="Guhlin J."/>
            <person name="Harrop T."/>
            <person name="Goldson S."/>
            <person name="Dearden P."/>
        </authorList>
    </citation>
    <scope>NUCLEOTIDE SEQUENCE</scope>
    <source>
        <strain evidence="1">Irish</strain>
        <tissue evidence="1">Whole body</tissue>
    </source>
</reference>